<evidence type="ECO:0000313" key="1">
    <source>
        <dbReference type="EMBL" id="AUE22633.1"/>
    </source>
</evidence>
<proteinExistence type="predicted"/>
<dbReference type="Proteomes" id="UP000240934">
    <property type="component" value="Segment"/>
</dbReference>
<gene>
    <name evidence="1" type="ORF">Ah1_00092</name>
</gene>
<dbReference type="EMBL" id="MG250483">
    <property type="protein sequence ID" value="AUE22633.1"/>
    <property type="molecule type" value="Genomic_DNA"/>
</dbReference>
<organism evidence="1 2">
    <name type="scientific">Aeromonas phage Ah1</name>
    <dbReference type="NCBI Taxonomy" id="2053701"/>
    <lineage>
        <taxon>Viruses</taxon>
        <taxon>Duplodnaviria</taxon>
        <taxon>Heunggongvirae</taxon>
        <taxon>Uroviricota</taxon>
        <taxon>Caudoviricetes</taxon>
        <taxon>Pantevenvirales</taxon>
        <taxon>Straboviridae</taxon>
        <taxon>Cinqassovirus</taxon>
        <taxon>Cinqassovirus ah1</taxon>
    </lineage>
</organism>
<dbReference type="InterPro" id="IPR057112">
    <property type="entry name" value="Phage_g100"/>
</dbReference>
<protein>
    <submittedName>
        <fullName evidence="1">Uncharacterized protein</fullName>
    </submittedName>
</protein>
<dbReference type="Pfam" id="PF23772">
    <property type="entry name" value="Phage_g100"/>
    <property type="match status" value="1"/>
</dbReference>
<name>A0A2H4YEP5_9CAUD</name>
<reference evidence="1 2" key="1">
    <citation type="submission" date="2017-10" db="EMBL/GenBank/DDBJ databases">
        <title>Antibacterial composition for extension of chilled fish shelf life and decreasing of risk of food-borne infections, bacteriophage strains for its preparation.</title>
        <authorList>
            <person name="Zulkarneev E.R."/>
            <person name="Aleshkin A.V."/>
            <person name="Rubalsky O.V."/>
            <person name="Kiseleva I.A."/>
            <person name="Rubalskii E.O."/>
            <person name="Lebedev S.N."/>
        </authorList>
    </citation>
    <scope>NUCLEOTIDE SEQUENCE [LARGE SCALE GENOMIC DNA]</scope>
</reference>
<keyword evidence="2" id="KW-1185">Reference proteome</keyword>
<accession>A0A2H4YEP5</accession>
<evidence type="ECO:0000313" key="2">
    <source>
        <dbReference type="Proteomes" id="UP000240934"/>
    </source>
</evidence>
<sequence length="195" mass="22848">MLVTKKSQIQYEKTLYAISVVKKNDRLVASCVSGKVVAIHDRKTTIQLTGTGSFREIFYGDFNITMEGAHYEPYNVNRVFNTEHEAMAYANRLNNMELTKYESVLLRMDSTVELKYAVFYHNEIRQMPIEIRDHKVYSNNTRETREIDGKTWYCDHTETRHYFKRTDNGNECDVSDAGVKIFFDPHKAIDFYIGK</sequence>